<dbReference type="GO" id="GO:0005743">
    <property type="term" value="C:mitochondrial inner membrane"/>
    <property type="evidence" value="ECO:0007669"/>
    <property type="project" value="TreeGrafter"/>
</dbReference>
<dbReference type="OrthoDB" id="275371at2759"/>
<dbReference type="STRING" id="268474.A0A0V1N9Q8"/>
<dbReference type="AlphaFoldDB" id="A0A0V1N9Q8"/>
<dbReference type="PANTHER" id="PTHR11237">
    <property type="entry name" value="COENZYME Q10 BIOSYNTHESIS PROTEIN 7"/>
    <property type="match status" value="1"/>
</dbReference>
<dbReference type="Pfam" id="PF03232">
    <property type="entry name" value="COQ7"/>
    <property type="match status" value="1"/>
</dbReference>
<comment type="caution">
    <text evidence="1">The sequence shown here is derived from an EMBL/GenBank/DDBJ whole genome shotgun (WGS) entry which is preliminary data.</text>
</comment>
<organism evidence="1 2">
    <name type="scientific">Trichinella papuae</name>
    <dbReference type="NCBI Taxonomy" id="268474"/>
    <lineage>
        <taxon>Eukaryota</taxon>
        <taxon>Metazoa</taxon>
        <taxon>Ecdysozoa</taxon>
        <taxon>Nematoda</taxon>
        <taxon>Enoplea</taxon>
        <taxon>Dorylaimia</taxon>
        <taxon>Trichinellida</taxon>
        <taxon>Trichinellidae</taxon>
        <taxon>Trichinella</taxon>
    </lineage>
</organism>
<dbReference type="GO" id="GO:0008682">
    <property type="term" value="F:3-demethoxyubiquinol 3-hydroxylase activity"/>
    <property type="evidence" value="ECO:0007669"/>
    <property type="project" value="TreeGrafter"/>
</dbReference>
<accession>A0A0V1N9Q8</accession>
<dbReference type="PANTHER" id="PTHR11237:SF4">
    <property type="entry name" value="5-DEMETHOXYUBIQUINONE HYDROXYLASE, MITOCHONDRIAL"/>
    <property type="match status" value="1"/>
</dbReference>
<dbReference type="GO" id="GO:0006744">
    <property type="term" value="P:ubiquinone biosynthetic process"/>
    <property type="evidence" value="ECO:0007669"/>
    <property type="project" value="InterPro"/>
</dbReference>
<proteinExistence type="predicted"/>
<dbReference type="InterPro" id="IPR011566">
    <property type="entry name" value="Ubq_synth_Coq7"/>
</dbReference>
<keyword evidence="2" id="KW-1185">Reference proteome</keyword>
<dbReference type="Proteomes" id="UP000054843">
    <property type="component" value="Unassembled WGS sequence"/>
</dbReference>
<evidence type="ECO:0000313" key="2">
    <source>
        <dbReference type="Proteomes" id="UP000054843"/>
    </source>
</evidence>
<gene>
    <name evidence="1" type="primary">clk-1</name>
    <name evidence="1" type="ORF">T10_5505</name>
</gene>
<reference evidence="1 2" key="1">
    <citation type="submission" date="2015-01" db="EMBL/GenBank/DDBJ databases">
        <title>Evolution of Trichinella species and genotypes.</title>
        <authorList>
            <person name="Korhonen P.K."/>
            <person name="Edoardo P."/>
            <person name="Giuseppe L.R."/>
            <person name="Gasser R.B."/>
        </authorList>
    </citation>
    <scope>NUCLEOTIDE SEQUENCE [LARGE SCALE GENOMIC DNA]</scope>
    <source>
        <strain evidence="1">ISS1980</strain>
    </source>
</reference>
<keyword evidence="1" id="KW-0830">Ubiquinone</keyword>
<protein>
    <submittedName>
        <fullName evidence="1">Ubiquinone biosynthesis protein COQ7-like protein</fullName>
    </submittedName>
</protein>
<evidence type="ECO:0000313" key="1">
    <source>
        <dbReference type="EMBL" id="KRZ80758.1"/>
    </source>
</evidence>
<sequence length="75" mass="8791">MWIKIVRGFCTETNRQRMLDRIIRVDHAGELGAARIYAGQLFVLGQRPLAMTLQKLHNNIITTTIEHQWMVIWES</sequence>
<dbReference type="EMBL" id="JYDO01000001">
    <property type="protein sequence ID" value="KRZ80758.1"/>
    <property type="molecule type" value="Genomic_DNA"/>
</dbReference>
<name>A0A0V1N9Q8_9BILA</name>